<gene>
    <name evidence="1" type="ORF">TQ35_009610</name>
</gene>
<dbReference type="EMBL" id="JZWS02000045">
    <property type="protein sequence ID" value="MCL7344813.1"/>
    <property type="molecule type" value="Genomic_DNA"/>
</dbReference>
<name>A0AAE3FMT4_9CREN</name>
<protein>
    <submittedName>
        <fullName evidence="1">Uncharacterized protein</fullName>
    </submittedName>
</protein>
<reference evidence="1" key="1">
    <citation type="submission" date="2022-05" db="EMBL/GenBank/DDBJ databases">
        <title>Metagenome Sequencing of an Archaeal-Dominated Microbial Community from a Hot Spring at the Los Azufres Geothermal Field, Mexico.</title>
        <authorList>
            <person name="Marin-Paredes R."/>
            <person name="Martinez-Romero E."/>
            <person name="Servin-Garciduenas L.E."/>
        </authorList>
    </citation>
    <scope>NUCLEOTIDE SEQUENCE</scope>
    <source>
        <strain evidence="1">AZ1-454</strain>
    </source>
</reference>
<proteinExistence type="predicted"/>
<comment type="caution">
    <text evidence="1">The sequence shown here is derived from an EMBL/GenBank/DDBJ whole genome shotgun (WGS) entry which is preliminary data.</text>
</comment>
<dbReference type="AlphaFoldDB" id="A0AAE3FMT4"/>
<sequence length="68" mass="7796">MVKSSIYSWLVNEDKALQDAAAYYDGPSIVEIAMEYGTSVRNLAYLYLAMPFIRFTMNAEQLTWYATV</sequence>
<organism evidence="1">
    <name type="scientific">Candidatus Aramenus sulfurataquae</name>
    <dbReference type="NCBI Taxonomy" id="1326980"/>
    <lineage>
        <taxon>Archaea</taxon>
        <taxon>Thermoproteota</taxon>
        <taxon>Thermoprotei</taxon>
        <taxon>Sulfolobales</taxon>
        <taxon>Sulfolobaceae</taxon>
        <taxon>Candidatus Aramenus</taxon>
    </lineage>
</organism>
<accession>A0AAE3FMT4</accession>
<evidence type="ECO:0000313" key="1">
    <source>
        <dbReference type="EMBL" id="MCL7344813.1"/>
    </source>
</evidence>